<reference evidence="2" key="1">
    <citation type="submission" date="2024-06" db="UniProtKB">
        <authorList>
            <consortium name="Ensembl"/>
        </authorList>
    </citation>
    <scope>IDENTIFICATION</scope>
</reference>
<dbReference type="EMBL" id="AEYP01028625">
    <property type="status" value="NOT_ANNOTATED_CDS"/>
    <property type="molecule type" value="Genomic_DNA"/>
</dbReference>
<proteinExistence type="predicted"/>
<dbReference type="Ensembl" id="ENSMPUT00000003555.1">
    <property type="protein sequence ID" value="ENSMPUP00000003488.1"/>
    <property type="gene ID" value="ENSMPUG00000003518.1"/>
</dbReference>
<dbReference type="HOGENOM" id="CLU_1539514_0_0_1"/>
<sequence>MAPLKQKSHCETKMSEWDQGLYSTADRAQWAGRARVTEGQLWPKGHRSFCVTRMGLSGGSLYISTCVHPSEPGPGPVPTGTQSRPLAAARLVETHAGLGDGGVLGRRRRGRRRGWAPPGVSQGGLHEGGGFEWPERGSAANTAHTSEGNRTAELALGSVSPAPPRTKCMCTKEL</sequence>
<feature type="compositionally biased region" description="Gly residues" evidence="1">
    <location>
        <begin position="121"/>
        <end position="131"/>
    </location>
</feature>
<evidence type="ECO:0000313" key="2">
    <source>
        <dbReference type="Ensembl" id="ENSMPUP00000003488.1"/>
    </source>
</evidence>
<dbReference type="InParanoid" id="M3XWN8"/>
<accession>M3XWN8</accession>
<dbReference type="AlphaFoldDB" id="M3XWN8"/>
<organism evidence="2">
    <name type="scientific">Mustela putorius furo</name>
    <name type="common">European domestic ferret</name>
    <name type="synonym">Mustela furo</name>
    <dbReference type="NCBI Taxonomy" id="9669"/>
    <lineage>
        <taxon>Eukaryota</taxon>
        <taxon>Metazoa</taxon>
        <taxon>Chordata</taxon>
        <taxon>Craniata</taxon>
        <taxon>Vertebrata</taxon>
        <taxon>Euteleostomi</taxon>
        <taxon>Mammalia</taxon>
        <taxon>Eutheria</taxon>
        <taxon>Laurasiatheria</taxon>
        <taxon>Carnivora</taxon>
        <taxon>Caniformia</taxon>
        <taxon>Musteloidea</taxon>
        <taxon>Mustelidae</taxon>
        <taxon>Mustelinae</taxon>
        <taxon>Mustela</taxon>
    </lineage>
</organism>
<protein>
    <submittedName>
        <fullName evidence="2">Uncharacterized protein</fullName>
    </submittedName>
</protein>
<feature type="compositionally biased region" description="Basic residues" evidence="1">
    <location>
        <begin position="105"/>
        <end position="114"/>
    </location>
</feature>
<dbReference type="EMBL" id="AEYP01028626">
    <property type="status" value="NOT_ANNOTATED_CDS"/>
    <property type="molecule type" value="Genomic_DNA"/>
</dbReference>
<evidence type="ECO:0000256" key="1">
    <source>
        <dbReference type="SAM" id="MobiDB-lite"/>
    </source>
</evidence>
<name>M3XWN8_MUSPF</name>
<feature type="region of interest" description="Disordered" evidence="1">
    <location>
        <begin position="98"/>
        <end position="143"/>
    </location>
</feature>